<reference evidence="1 2" key="1">
    <citation type="submission" date="2019-06" db="EMBL/GenBank/DDBJ databases">
        <title>Emergence of pandrug resistant Empedobacter falsenii in China.</title>
        <authorList>
            <person name="Dong N."/>
            <person name="Chen S."/>
            <person name="Zhang R."/>
        </authorList>
    </citation>
    <scope>NUCLEOTIDE SEQUENCE [LARGE SCALE GENOMIC DNA]</scope>
    <source>
        <strain evidence="1 2">1681-1</strain>
    </source>
</reference>
<dbReference type="KEGG" id="efal:FH779_03415"/>
<protein>
    <submittedName>
        <fullName evidence="1">Uncharacterized protein</fullName>
    </submittedName>
</protein>
<keyword evidence="2" id="KW-1185">Reference proteome</keyword>
<accession>A0A7H9DPW1</accession>
<dbReference type="GeneID" id="78400485"/>
<gene>
    <name evidence="1" type="ORF">FH779_03415</name>
</gene>
<dbReference type="EMBL" id="CP040908">
    <property type="protein sequence ID" value="QLL57193.1"/>
    <property type="molecule type" value="Genomic_DNA"/>
</dbReference>
<evidence type="ECO:0000313" key="1">
    <source>
        <dbReference type="EMBL" id="QLL57193.1"/>
    </source>
</evidence>
<dbReference type="Proteomes" id="UP000510643">
    <property type="component" value="Chromosome"/>
</dbReference>
<sequence length="144" mass="16767">MKNDYLKDLDDWDNESQQILLSLAKNNEFISFEEMEKGVLGKGKNIFDGIKTNKTFQDISNEIAIESPFGKQSIFYNYFVTISNPKDKVIKDEKKFYTNFIACKSGSEVFERYNDDQNIADNEMNIYCEEEVLESQTSLEQHVV</sequence>
<organism evidence="1 2">
    <name type="scientific">Empedobacter falsenii</name>
    <dbReference type="NCBI Taxonomy" id="343874"/>
    <lineage>
        <taxon>Bacteria</taxon>
        <taxon>Pseudomonadati</taxon>
        <taxon>Bacteroidota</taxon>
        <taxon>Flavobacteriia</taxon>
        <taxon>Flavobacteriales</taxon>
        <taxon>Weeksellaceae</taxon>
        <taxon>Empedobacter</taxon>
    </lineage>
</organism>
<name>A0A7H9DPW1_9FLAO</name>
<proteinExistence type="predicted"/>
<dbReference type="AlphaFoldDB" id="A0A7H9DPW1"/>
<dbReference type="RefSeq" id="WP_180906058.1">
    <property type="nucleotide sequence ID" value="NZ_CP040908.1"/>
</dbReference>
<evidence type="ECO:0000313" key="2">
    <source>
        <dbReference type="Proteomes" id="UP000510643"/>
    </source>
</evidence>